<dbReference type="Pfam" id="PF00059">
    <property type="entry name" value="Lectin_C"/>
    <property type="match status" value="1"/>
</dbReference>
<organism evidence="2 3">
    <name type="scientific">Clarias magur</name>
    <name type="common">Asian catfish</name>
    <name type="synonym">Macropteronotus magur</name>
    <dbReference type="NCBI Taxonomy" id="1594786"/>
    <lineage>
        <taxon>Eukaryota</taxon>
        <taxon>Metazoa</taxon>
        <taxon>Chordata</taxon>
        <taxon>Craniata</taxon>
        <taxon>Vertebrata</taxon>
        <taxon>Euteleostomi</taxon>
        <taxon>Actinopterygii</taxon>
        <taxon>Neopterygii</taxon>
        <taxon>Teleostei</taxon>
        <taxon>Ostariophysi</taxon>
        <taxon>Siluriformes</taxon>
        <taxon>Clariidae</taxon>
        <taxon>Clarias</taxon>
    </lineage>
</organism>
<reference evidence="2" key="1">
    <citation type="submission" date="2020-07" db="EMBL/GenBank/DDBJ databases">
        <title>Clarias magur genome sequencing, assembly and annotation.</title>
        <authorList>
            <person name="Kushwaha B."/>
            <person name="Kumar R."/>
            <person name="Das P."/>
            <person name="Joshi C.G."/>
            <person name="Kumar D."/>
            <person name="Nagpure N.S."/>
            <person name="Pandey M."/>
            <person name="Agarwal S."/>
            <person name="Srivastava S."/>
            <person name="Singh M."/>
            <person name="Sahoo L."/>
            <person name="Jayasankar P."/>
            <person name="Meher P.K."/>
            <person name="Koringa P.G."/>
            <person name="Iquebal M.A."/>
            <person name="Das S.P."/>
            <person name="Bit A."/>
            <person name="Patnaik S."/>
            <person name="Patel N."/>
            <person name="Shah T.M."/>
            <person name="Hinsu A."/>
            <person name="Jena J.K."/>
        </authorList>
    </citation>
    <scope>NUCLEOTIDE SEQUENCE</scope>
    <source>
        <strain evidence="2">CIFAMagur01</strain>
        <tissue evidence="2">Testis</tissue>
    </source>
</reference>
<dbReference type="PROSITE" id="PS50041">
    <property type="entry name" value="C_TYPE_LECTIN_2"/>
    <property type="match status" value="1"/>
</dbReference>
<dbReference type="EMBL" id="QNUK01000620">
    <property type="protein sequence ID" value="KAF5891036.1"/>
    <property type="molecule type" value="Genomic_DNA"/>
</dbReference>
<dbReference type="Gene3D" id="3.10.100.10">
    <property type="entry name" value="Mannose-Binding Protein A, subunit A"/>
    <property type="match status" value="1"/>
</dbReference>
<proteinExistence type="predicted"/>
<dbReference type="OrthoDB" id="7357196at2759"/>
<dbReference type="InterPro" id="IPR016186">
    <property type="entry name" value="C-type_lectin-like/link_sf"/>
</dbReference>
<keyword evidence="3" id="KW-1185">Reference proteome</keyword>
<dbReference type="SUPFAM" id="SSF56436">
    <property type="entry name" value="C-type lectin-like"/>
    <property type="match status" value="1"/>
</dbReference>
<dbReference type="InterPro" id="IPR016187">
    <property type="entry name" value="CTDL_fold"/>
</dbReference>
<evidence type="ECO:0000259" key="1">
    <source>
        <dbReference type="PROSITE" id="PS50041"/>
    </source>
</evidence>
<dbReference type="AlphaFoldDB" id="A0A8J4TSW8"/>
<protein>
    <submittedName>
        <fullName evidence="2">Putative C-type lectin domain family 20 member A isoform X1</fullName>
    </submittedName>
</protein>
<feature type="non-terminal residue" evidence="2">
    <location>
        <position position="1"/>
    </location>
</feature>
<accession>A0A8J4TSW8</accession>
<comment type="caution">
    <text evidence="2">The sequence shown here is derived from an EMBL/GenBank/DDBJ whole genome shotgun (WGS) entry which is preliminary data.</text>
</comment>
<feature type="domain" description="C-type lectin" evidence="1">
    <location>
        <begin position="3"/>
        <end position="112"/>
    </location>
</feature>
<dbReference type="InterPro" id="IPR001304">
    <property type="entry name" value="C-type_lectin-like"/>
</dbReference>
<evidence type="ECO:0000313" key="2">
    <source>
        <dbReference type="EMBL" id="KAF5891036.1"/>
    </source>
</evidence>
<dbReference type="SMART" id="SM00034">
    <property type="entry name" value="CLECT"/>
    <property type="match status" value="1"/>
</dbReference>
<dbReference type="Proteomes" id="UP000727407">
    <property type="component" value="Unassembled WGS sequence"/>
</dbReference>
<dbReference type="PANTHER" id="PTHR45784">
    <property type="entry name" value="C-TYPE LECTIN DOMAIN FAMILY 20 MEMBER A-RELATED"/>
    <property type="match status" value="1"/>
</dbReference>
<dbReference type="PANTHER" id="PTHR45784:SF3">
    <property type="entry name" value="C-TYPE LECTIN DOMAIN FAMILY 4 MEMBER K-LIKE-RELATED"/>
    <property type="match status" value="1"/>
</dbReference>
<feature type="non-terminal residue" evidence="2">
    <location>
        <position position="145"/>
    </location>
</feature>
<sequence>SYVGNTAYILVTSSVTWYDAQSYCRQHHTDLASARSLTEYQLILKPMTGVATHVWIGLFREPWKWSDQANLTINLWMLKKPDDALGNQNCGYISNGLAADAQCSDIMPFFCHKIVYPRRQWTIKVRVQSNQDVNDPMVKEAILEK</sequence>
<name>A0A8J4TSW8_CLAMG</name>
<evidence type="ECO:0000313" key="3">
    <source>
        <dbReference type="Proteomes" id="UP000727407"/>
    </source>
</evidence>
<gene>
    <name evidence="2" type="ORF">DAT39_019257</name>
</gene>